<sequence length="786" mass="89225">MLKKKMLRDIKLNLSQFITIFLMVLIGVMAYSGINAYMSGMQKTADKFYSKTNLQDLNVLGANFSKDDLNNIKKLEHVKDAERKLSLTATTDDDKTLLLNFIESNNISKFHVIKGEKFSADKSGIWLDNFYALENNLKIGDEITIKYDGYKFVEKIVGFINVADHVYDVKDESELYPDHSSFGFAYLSSKELEGYIKYNAKEEMSLSNEDLDKMNFDYKQHLVFNYVMVDVDSKKNVSKVKDEIENNIAAAKAIIKIEDTASYAQYQGEIDEGKTYIGVFSGLFIFIAMLSVITTMTRVVKKQRVQIGTLKALGFSNRRIVFHYMGYGFWISLVASILGLIAGYYCIGGLFINLEMSFFEIPNGAAVMELSSIICAIAVTLCVSFVTYIACHKELSKSPAETLRNEVPNVKAKTLNITTKGLFKKMSFSTKWNIRDIFRNKIRTITGIVGITACCMLIVCAFGMLDSLNHFVKLQFKDLYNFDYKLSLKEGIKEEDLNVLKKQYGSNTSESYLIEIKNKDGEKESNNIFITDAGNYVRFVDNKGKFIKVNNNKGVYITYKLAKTEGYKIGDTITWHLVGNNKYYKSNIVGFNKDPQNQNMTMTKEYYESLGNTYQPDSLYTDTDLSKTKEIKNVELIQDITALEESMNNMLSTMKTMIVLIIVIAILLGSIIIYNMGILSYTEKQYQFATLKVLGFDDKKIKKIFIKQSNIIAIISIIIGLPAGFYLTDWIFKTAIEESYDFGASITLPTYLYAAIGTFLVSYLVSRFLARKITNIDMVTSLKGNE</sequence>
<feature type="transmembrane region" description="Helical" evidence="6">
    <location>
        <begin position="657"/>
        <end position="677"/>
    </location>
</feature>
<evidence type="ECO:0000256" key="6">
    <source>
        <dbReference type="SAM" id="Phobius"/>
    </source>
</evidence>
<feature type="transmembrane region" description="Helical" evidence="6">
    <location>
        <begin position="321"/>
        <end position="345"/>
    </location>
</feature>
<dbReference type="AlphaFoldDB" id="K1S1A4"/>
<feature type="transmembrane region" description="Helical" evidence="6">
    <location>
        <begin position="276"/>
        <end position="300"/>
    </location>
</feature>
<protein>
    <submittedName>
        <fullName evidence="8">Efflux ABC transporter, permease protein</fullName>
    </submittedName>
</protein>
<evidence type="ECO:0000256" key="3">
    <source>
        <dbReference type="ARBA" id="ARBA00022692"/>
    </source>
</evidence>
<gene>
    <name evidence="8" type="ORF">OBE_14817</name>
</gene>
<evidence type="ECO:0000256" key="4">
    <source>
        <dbReference type="ARBA" id="ARBA00022989"/>
    </source>
</evidence>
<dbReference type="PANTHER" id="PTHR30287">
    <property type="entry name" value="MEMBRANE COMPONENT OF PREDICTED ABC SUPERFAMILY METABOLITE UPTAKE TRANSPORTER"/>
    <property type="match status" value="1"/>
</dbReference>
<feature type="transmembrane region" description="Helical" evidence="6">
    <location>
        <begin position="445"/>
        <end position="465"/>
    </location>
</feature>
<feature type="transmembrane region" description="Helical" evidence="6">
    <location>
        <begin position="751"/>
        <end position="770"/>
    </location>
</feature>
<reference evidence="8" key="1">
    <citation type="journal article" date="2013" name="Environ. Microbiol.">
        <title>Microbiota from the distal guts of lean and obese adolescents exhibit partial functional redundancy besides clear differences in community structure.</title>
        <authorList>
            <person name="Ferrer M."/>
            <person name="Ruiz A."/>
            <person name="Lanza F."/>
            <person name="Haange S.B."/>
            <person name="Oberbach A."/>
            <person name="Till H."/>
            <person name="Bargiela R."/>
            <person name="Campoy C."/>
            <person name="Segura M.T."/>
            <person name="Richter M."/>
            <person name="von Bergen M."/>
            <person name="Seifert J."/>
            <person name="Suarez A."/>
        </authorList>
    </citation>
    <scope>NUCLEOTIDE SEQUENCE</scope>
</reference>
<feature type="domain" description="ABC3 transporter permease C-terminal" evidence="7">
    <location>
        <begin position="660"/>
        <end position="776"/>
    </location>
</feature>
<evidence type="ECO:0000313" key="8">
    <source>
        <dbReference type="EMBL" id="EKC49114.1"/>
    </source>
</evidence>
<evidence type="ECO:0000256" key="5">
    <source>
        <dbReference type="ARBA" id="ARBA00023136"/>
    </source>
</evidence>
<evidence type="ECO:0000256" key="2">
    <source>
        <dbReference type="ARBA" id="ARBA00022475"/>
    </source>
</evidence>
<accession>K1S1A4</accession>
<proteinExistence type="predicted"/>
<dbReference type="InterPro" id="IPR038766">
    <property type="entry name" value="Membrane_comp_ABC_pdt"/>
</dbReference>
<evidence type="ECO:0000256" key="1">
    <source>
        <dbReference type="ARBA" id="ARBA00004651"/>
    </source>
</evidence>
<organism evidence="8">
    <name type="scientific">human gut metagenome</name>
    <dbReference type="NCBI Taxonomy" id="408170"/>
    <lineage>
        <taxon>unclassified sequences</taxon>
        <taxon>metagenomes</taxon>
        <taxon>organismal metagenomes</taxon>
    </lineage>
</organism>
<feature type="transmembrane region" description="Helical" evidence="6">
    <location>
        <begin position="365"/>
        <end position="391"/>
    </location>
</feature>
<dbReference type="Pfam" id="PF02687">
    <property type="entry name" value="FtsX"/>
    <property type="match status" value="2"/>
</dbReference>
<comment type="subcellular location">
    <subcellularLocation>
        <location evidence="1">Cell membrane</location>
        <topology evidence="1">Multi-pass membrane protein</topology>
    </subcellularLocation>
</comment>
<feature type="transmembrane region" description="Helical" evidence="6">
    <location>
        <begin position="709"/>
        <end position="731"/>
    </location>
</feature>
<keyword evidence="2" id="KW-1003">Cell membrane</keyword>
<keyword evidence="3 6" id="KW-0812">Transmembrane</keyword>
<feature type="domain" description="ABC3 transporter permease C-terminal" evidence="7">
    <location>
        <begin position="279"/>
        <end position="398"/>
    </location>
</feature>
<dbReference type="GO" id="GO:0005886">
    <property type="term" value="C:plasma membrane"/>
    <property type="evidence" value="ECO:0007669"/>
    <property type="project" value="UniProtKB-SubCell"/>
</dbReference>
<evidence type="ECO:0000259" key="7">
    <source>
        <dbReference type="Pfam" id="PF02687"/>
    </source>
</evidence>
<keyword evidence="4 6" id="KW-1133">Transmembrane helix</keyword>
<keyword evidence="5 6" id="KW-0472">Membrane</keyword>
<comment type="caution">
    <text evidence="8">The sequence shown here is derived from an EMBL/GenBank/DDBJ whole genome shotgun (WGS) entry which is preliminary data.</text>
</comment>
<feature type="transmembrane region" description="Helical" evidence="6">
    <location>
        <begin position="12"/>
        <end position="34"/>
    </location>
</feature>
<name>K1S1A4_9ZZZZ</name>
<dbReference type="EMBL" id="AJWZ01010212">
    <property type="protein sequence ID" value="EKC49114.1"/>
    <property type="molecule type" value="Genomic_DNA"/>
</dbReference>
<dbReference type="PANTHER" id="PTHR30287:SF2">
    <property type="entry name" value="BLL1001 PROTEIN"/>
    <property type="match status" value="1"/>
</dbReference>
<dbReference type="InterPro" id="IPR003838">
    <property type="entry name" value="ABC3_permease_C"/>
</dbReference>